<sequence>MKLIWYNSITKCYEYGDTKEFRTIKSNLVDTSTITILMEFSQNNDMLAQKVISELNMAKKESLTA</sequence>
<accession>A0ABY6CRD8</accession>
<reference evidence="1" key="1">
    <citation type="submission" date="2022-09" db="EMBL/GenBank/DDBJ databases">
        <title>Comparative genomics and taxonomic characterization of three novel marine species of genus Reichenbachiella exhibiting antioxidant and polysaccharide degradation activities.</title>
        <authorList>
            <person name="Muhammad N."/>
            <person name="Lee Y.-J."/>
            <person name="Ko J."/>
            <person name="Kim S.-G."/>
        </authorList>
    </citation>
    <scope>NUCLEOTIDE SEQUENCE</scope>
    <source>
        <strain evidence="1">BKB1-1</strain>
    </source>
</reference>
<dbReference type="Proteomes" id="UP001065174">
    <property type="component" value="Chromosome"/>
</dbReference>
<proteinExistence type="predicted"/>
<protein>
    <submittedName>
        <fullName evidence="1">Uncharacterized protein</fullName>
    </submittedName>
</protein>
<organism evidence="1 2">
    <name type="scientific">Reichenbachiella agarivorans</name>
    <dbReference type="NCBI Taxonomy" id="2979464"/>
    <lineage>
        <taxon>Bacteria</taxon>
        <taxon>Pseudomonadati</taxon>
        <taxon>Bacteroidota</taxon>
        <taxon>Cytophagia</taxon>
        <taxon>Cytophagales</taxon>
        <taxon>Reichenbachiellaceae</taxon>
        <taxon>Reichenbachiella</taxon>
    </lineage>
</organism>
<evidence type="ECO:0000313" key="1">
    <source>
        <dbReference type="EMBL" id="UXP33061.1"/>
    </source>
</evidence>
<dbReference type="EMBL" id="CP106679">
    <property type="protein sequence ID" value="UXP33061.1"/>
    <property type="molecule type" value="Genomic_DNA"/>
</dbReference>
<gene>
    <name evidence="1" type="ORF">N6H18_03700</name>
</gene>
<dbReference type="RefSeq" id="WP_262310490.1">
    <property type="nucleotide sequence ID" value="NZ_CP106679.1"/>
</dbReference>
<name>A0ABY6CRD8_9BACT</name>
<evidence type="ECO:0000313" key="2">
    <source>
        <dbReference type="Proteomes" id="UP001065174"/>
    </source>
</evidence>
<keyword evidence="2" id="KW-1185">Reference proteome</keyword>